<dbReference type="Pfam" id="PF02604">
    <property type="entry name" value="PhdYeFM_antitox"/>
    <property type="match status" value="1"/>
</dbReference>
<evidence type="ECO:0000256" key="2">
    <source>
        <dbReference type="RuleBase" id="RU362080"/>
    </source>
</evidence>
<dbReference type="Proteomes" id="UP000234483">
    <property type="component" value="Unassembled WGS sequence"/>
</dbReference>
<reference evidence="4 5" key="1">
    <citation type="submission" date="2017-12" db="EMBL/GenBank/DDBJ databases">
        <title>The genome sequence of Caulobacter flavus CGMCC1 15093.</title>
        <authorList>
            <person name="Gao J."/>
            <person name="Mao X."/>
            <person name="Sun J."/>
        </authorList>
    </citation>
    <scope>NUCLEOTIDE SEQUENCE [LARGE SCALE GENOMIC DNA]</scope>
    <source>
        <strain evidence="4 5">CGMCC1 15093</strain>
    </source>
</reference>
<dbReference type="Proteomes" id="UP000281192">
    <property type="component" value="Chromosome"/>
</dbReference>
<reference evidence="3 6" key="2">
    <citation type="submission" date="2018-01" db="EMBL/GenBank/DDBJ databases">
        <title>Complete genome sequence of Caulobacter flavus RHGG3.</title>
        <authorList>
            <person name="Yang E."/>
        </authorList>
    </citation>
    <scope>NUCLEOTIDE SEQUENCE [LARGE SCALE GENOMIC DNA]</scope>
    <source>
        <strain evidence="3 6">RHGG3</strain>
    </source>
</reference>
<dbReference type="RefSeq" id="WP_101711854.1">
    <property type="nucleotide sequence ID" value="NZ_CP026100.1"/>
</dbReference>
<dbReference type="EMBL" id="PJRQ01000008">
    <property type="protein sequence ID" value="PLR19297.1"/>
    <property type="molecule type" value="Genomic_DNA"/>
</dbReference>
<dbReference type="InterPro" id="IPR006442">
    <property type="entry name" value="Antitoxin_Phd/YefM"/>
</dbReference>
<sequence>MPDGTWSLAEAEAKFGEVVERARTQGPQHLTRDGQDAAVVLSAEEYERLRGAAPQKPPSWLDPKHRVLSDEEHAELFARDQDPGRIVEF</sequence>
<accession>A0A2N5CZQ5</accession>
<evidence type="ECO:0000313" key="4">
    <source>
        <dbReference type="EMBL" id="PLR19297.1"/>
    </source>
</evidence>
<dbReference type="KEGG" id="cfh:C1707_01720"/>
<organism evidence="4 5">
    <name type="scientific">Caulobacter flavus</name>
    <dbReference type="NCBI Taxonomy" id="1679497"/>
    <lineage>
        <taxon>Bacteria</taxon>
        <taxon>Pseudomonadati</taxon>
        <taxon>Pseudomonadota</taxon>
        <taxon>Alphaproteobacteria</taxon>
        <taxon>Caulobacterales</taxon>
        <taxon>Caulobacteraceae</taxon>
        <taxon>Caulobacter</taxon>
    </lineage>
</organism>
<dbReference type="AlphaFoldDB" id="A0A2N5CZQ5"/>
<keyword evidence="6" id="KW-1185">Reference proteome</keyword>
<dbReference type="SUPFAM" id="SSF143120">
    <property type="entry name" value="YefM-like"/>
    <property type="match status" value="1"/>
</dbReference>
<evidence type="ECO:0000313" key="6">
    <source>
        <dbReference type="Proteomes" id="UP000281192"/>
    </source>
</evidence>
<evidence type="ECO:0000256" key="1">
    <source>
        <dbReference type="ARBA" id="ARBA00009981"/>
    </source>
</evidence>
<evidence type="ECO:0000313" key="5">
    <source>
        <dbReference type="Proteomes" id="UP000234483"/>
    </source>
</evidence>
<comment type="function">
    <text evidence="2">Antitoxin component of a type II toxin-antitoxin (TA) system.</text>
</comment>
<proteinExistence type="inferred from homology"/>
<dbReference type="Gene3D" id="3.40.1620.10">
    <property type="entry name" value="YefM-like domain"/>
    <property type="match status" value="1"/>
</dbReference>
<dbReference type="OrthoDB" id="7451784at2"/>
<name>A0A2N5CZQ5_9CAUL</name>
<gene>
    <name evidence="3" type="ORF">C1707_01720</name>
    <name evidence="4" type="ORF">CFHF_04450</name>
</gene>
<dbReference type="NCBIfam" id="TIGR01552">
    <property type="entry name" value="phd_fam"/>
    <property type="match status" value="1"/>
</dbReference>
<comment type="similarity">
    <text evidence="1 2">Belongs to the phD/YefM antitoxin family.</text>
</comment>
<dbReference type="EMBL" id="CP026100">
    <property type="protein sequence ID" value="AYV49417.1"/>
    <property type="molecule type" value="Genomic_DNA"/>
</dbReference>
<evidence type="ECO:0000313" key="3">
    <source>
        <dbReference type="EMBL" id="AYV49417.1"/>
    </source>
</evidence>
<dbReference type="InterPro" id="IPR036165">
    <property type="entry name" value="YefM-like_sf"/>
</dbReference>
<protein>
    <recommendedName>
        <fullName evidence="2">Antitoxin</fullName>
    </recommendedName>
</protein>